<dbReference type="RefSeq" id="WP_090265901.1">
    <property type="nucleotide sequence ID" value="NZ_AP023321.1"/>
</dbReference>
<reference evidence="2" key="1">
    <citation type="submission" date="2020-07" db="EMBL/GenBank/DDBJ databases">
        <title>Complete genome sequencing of Clostridia bacterium strain 12CBH8.</title>
        <authorList>
            <person name="Sakamoto M."/>
            <person name="Murakami T."/>
            <person name="Mori H."/>
        </authorList>
    </citation>
    <scope>NUCLEOTIDE SEQUENCE [LARGE SCALE GENOMIC DNA]</scope>
    <source>
        <strain evidence="2">12CBH8</strain>
    </source>
</reference>
<gene>
    <name evidence="1" type="ORF">C12CBH8_05290</name>
</gene>
<protein>
    <submittedName>
        <fullName evidence="1">Uncharacterized protein</fullName>
    </submittedName>
</protein>
<name>A0A7I8CZG4_9FIRM</name>
<dbReference type="EMBL" id="AP023321">
    <property type="protein sequence ID" value="BCI59890.1"/>
    <property type="molecule type" value="Genomic_DNA"/>
</dbReference>
<sequence length="94" mass="10520">MTKLEQLRRNLMEEQDSSNRLFTYSQLEDLLNRNNGDVNAASYEGLLQKAQSDGVTLPDGAHTSDSRSYWLSLARLYRPSGSGTVPRADEVLPC</sequence>
<dbReference type="KEGG" id="sman:C12CBH8_05290"/>
<accession>A0A7I8CZG4</accession>
<evidence type="ECO:0000313" key="2">
    <source>
        <dbReference type="Proteomes" id="UP000593890"/>
    </source>
</evidence>
<proteinExistence type="predicted"/>
<dbReference type="Proteomes" id="UP000593890">
    <property type="component" value="Chromosome"/>
</dbReference>
<keyword evidence="2" id="KW-1185">Reference proteome</keyword>
<dbReference type="AlphaFoldDB" id="A0A7I8CZG4"/>
<organism evidence="1 2">
    <name type="scientific">Solibaculum mannosilyticum</name>
    <dbReference type="NCBI Taxonomy" id="2780922"/>
    <lineage>
        <taxon>Bacteria</taxon>
        <taxon>Bacillati</taxon>
        <taxon>Bacillota</taxon>
        <taxon>Clostridia</taxon>
        <taxon>Eubacteriales</taxon>
        <taxon>Oscillospiraceae</taxon>
        <taxon>Solibaculum</taxon>
    </lineage>
</organism>
<evidence type="ECO:0000313" key="1">
    <source>
        <dbReference type="EMBL" id="BCI59890.1"/>
    </source>
</evidence>